<dbReference type="CDD" id="cd15798">
    <property type="entry name" value="PMEI-like_3"/>
    <property type="match status" value="1"/>
</dbReference>
<evidence type="ECO:0000256" key="5">
    <source>
        <dbReference type="ARBA" id="ARBA00023157"/>
    </source>
</evidence>
<evidence type="ECO:0000256" key="1">
    <source>
        <dbReference type="ARBA" id="ARBA00006027"/>
    </source>
</evidence>
<dbReference type="GO" id="GO:0009505">
    <property type="term" value="C:plant-type cell wall"/>
    <property type="evidence" value="ECO:0000318"/>
    <property type="project" value="GO_Central"/>
</dbReference>
<dbReference type="EMBL" id="EQ973774">
    <property type="protein sequence ID" value="EEF50969.1"/>
    <property type="molecule type" value="Genomic_DNA"/>
</dbReference>
<dbReference type="KEGG" id="rcu:8272120"/>
<evidence type="ECO:0000259" key="9">
    <source>
        <dbReference type="SMART" id="SM00856"/>
    </source>
</evidence>
<comment type="similarity">
    <text evidence="7">Belongs to the PMEI family.</text>
</comment>
<dbReference type="GO" id="GO:0009827">
    <property type="term" value="P:plant-type cell wall modification"/>
    <property type="evidence" value="ECO:0000318"/>
    <property type="project" value="GO_Central"/>
</dbReference>
<evidence type="ECO:0000256" key="2">
    <source>
        <dbReference type="ARBA" id="ARBA00007786"/>
    </source>
</evidence>
<dbReference type="PANTHER" id="PTHR31080">
    <property type="entry name" value="PECTINESTERASE INHIBITOR-LIKE"/>
    <property type="match status" value="1"/>
</dbReference>
<dbReference type="PANTHER" id="PTHR31080:SF216">
    <property type="entry name" value="PECTINESTERASE INHIBITOR DOMAIN-CONTAINING PROTEIN"/>
    <property type="match status" value="1"/>
</dbReference>
<keyword evidence="5" id="KW-1015">Disulfide bond</keyword>
<dbReference type="InterPro" id="IPR035513">
    <property type="entry name" value="Invertase/methylesterase_inhib"/>
</dbReference>
<organism evidence="10 11">
    <name type="scientific">Ricinus communis</name>
    <name type="common">Castor bean</name>
    <dbReference type="NCBI Taxonomy" id="3988"/>
    <lineage>
        <taxon>Eukaryota</taxon>
        <taxon>Viridiplantae</taxon>
        <taxon>Streptophyta</taxon>
        <taxon>Embryophyta</taxon>
        <taxon>Tracheophyta</taxon>
        <taxon>Spermatophyta</taxon>
        <taxon>Magnoliopsida</taxon>
        <taxon>eudicotyledons</taxon>
        <taxon>Gunneridae</taxon>
        <taxon>Pentapetalae</taxon>
        <taxon>rosids</taxon>
        <taxon>fabids</taxon>
        <taxon>Malpighiales</taxon>
        <taxon>Euphorbiaceae</taxon>
        <taxon>Acalyphoideae</taxon>
        <taxon>Acalypheae</taxon>
        <taxon>Ricinus</taxon>
    </lineage>
</organism>
<name>B9RBP8_RICCO</name>
<dbReference type="eggNOG" id="ENOG502RZTH">
    <property type="taxonomic scope" value="Eukaryota"/>
</dbReference>
<dbReference type="OMA" id="CLAVRKF"/>
<dbReference type="EC" id="3.1.1.11" evidence="3"/>
<evidence type="ECO:0000256" key="6">
    <source>
        <dbReference type="ARBA" id="ARBA00023180"/>
    </source>
</evidence>
<dbReference type="NCBIfam" id="TIGR01614">
    <property type="entry name" value="PME_inhib"/>
    <property type="match status" value="1"/>
</dbReference>
<comment type="similarity">
    <text evidence="2">In the C-terminal section; belongs to the pectinesterase family.</text>
</comment>
<gene>
    <name evidence="10" type="ORF">RCOM_1679720</name>
</gene>
<dbReference type="InParanoid" id="B9RBP8"/>
<feature type="chain" id="PRO_5002890694" description="pectinesterase" evidence="8">
    <location>
        <begin position="30"/>
        <end position="212"/>
    </location>
</feature>
<dbReference type="SUPFAM" id="SSF101148">
    <property type="entry name" value="Plant invertase/pectin methylesterase inhibitor"/>
    <property type="match status" value="1"/>
</dbReference>
<evidence type="ECO:0000313" key="10">
    <source>
        <dbReference type="EMBL" id="EEF50969.1"/>
    </source>
</evidence>
<dbReference type="InterPro" id="IPR051955">
    <property type="entry name" value="PME_Inhibitor"/>
</dbReference>
<dbReference type="AlphaFoldDB" id="B9RBP8"/>
<keyword evidence="6" id="KW-0325">Glycoprotein</keyword>
<keyword evidence="11" id="KW-1185">Reference proteome</keyword>
<reference evidence="11" key="1">
    <citation type="journal article" date="2010" name="Nat. Biotechnol.">
        <title>Draft genome sequence of the oilseed species Ricinus communis.</title>
        <authorList>
            <person name="Chan A.P."/>
            <person name="Crabtree J."/>
            <person name="Zhao Q."/>
            <person name="Lorenzi H."/>
            <person name="Orvis J."/>
            <person name="Puiu D."/>
            <person name="Melake-Berhan A."/>
            <person name="Jones K.M."/>
            <person name="Redman J."/>
            <person name="Chen G."/>
            <person name="Cahoon E.B."/>
            <person name="Gedil M."/>
            <person name="Stanke M."/>
            <person name="Haas B.J."/>
            <person name="Wortman J.R."/>
            <person name="Fraser-Liggett C.M."/>
            <person name="Ravel J."/>
            <person name="Rabinowicz P.D."/>
        </authorList>
    </citation>
    <scope>NUCLEOTIDE SEQUENCE [LARGE SCALE GENOMIC DNA]</scope>
    <source>
        <strain evidence="11">cv. Hale</strain>
    </source>
</reference>
<keyword evidence="4 8" id="KW-0732">Signal</keyword>
<dbReference type="Proteomes" id="UP000008311">
    <property type="component" value="Unassembled WGS sequence"/>
</dbReference>
<evidence type="ECO:0000256" key="4">
    <source>
        <dbReference type="ARBA" id="ARBA00022729"/>
    </source>
</evidence>
<protein>
    <recommendedName>
        <fullName evidence="3">pectinesterase</fullName>
        <ecNumber evidence="3">3.1.1.11</ecNumber>
    </recommendedName>
</protein>
<dbReference type="GO" id="GO:0004857">
    <property type="term" value="F:enzyme inhibitor activity"/>
    <property type="evidence" value="ECO:0000318"/>
    <property type="project" value="GO_Central"/>
</dbReference>
<evidence type="ECO:0000256" key="8">
    <source>
        <dbReference type="SAM" id="SignalP"/>
    </source>
</evidence>
<dbReference type="STRING" id="3988.B9RBP8"/>
<dbReference type="OrthoDB" id="1430376at2759"/>
<sequence>MEVSNLRPRRGVIAFSILLFSTLIISSSATLPLTNNTSTQYVETSCRNTTYPKLCYDSLAIYATKIDSNPKMLAYVSMNVTLTATRSASELMKNLSRLKSLTPRQAAAIADCVAEIGQAVYELKKSIGEMGRATSGSGTDPIIINDVQTWVSAALTDDTTCMDGFAGHAIDGEVKNIVKENMTKVARLTSIALALINSFGSSSQGENSALVL</sequence>
<dbReference type="FunCoup" id="B9RBP8">
    <property type="interactions" value="4"/>
</dbReference>
<evidence type="ECO:0000256" key="7">
    <source>
        <dbReference type="ARBA" id="ARBA00038471"/>
    </source>
</evidence>
<dbReference type="GO" id="GO:0030599">
    <property type="term" value="F:pectinesterase activity"/>
    <property type="evidence" value="ECO:0007669"/>
    <property type="project" value="UniProtKB-EC"/>
</dbReference>
<dbReference type="SMART" id="SM00856">
    <property type="entry name" value="PMEI"/>
    <property type="match status" value="1"/>
</dbReference>
<feature type="domain" description="Pectinesterase inhibitor" evidence="9">
    <location>
        <begin position="37"/>
        <end position="195"/>
    </location>
</feature>
<dbReference type="InterPro" id="IPR006501">
    <property type="entry name" value="Pectinesterase_inhib_dom"/>
</dbReference>
<proteinExistence type="inferred from homology"/>
<comment type="similarity">
    <text evidence="1">In the N-terminal section; belongs to the PMEI family.</text>
</comment>
<accession>B9RBP8</accession>
<evidence type="ECO:0000256" key="3">
    <source>
        <dbReference type="ARBA" id="ARBA00013229"/>
    </source>
</evidence>
<feature type="signal peptide" evidence="8">
    <location>
        <begin position="1"/>
        <end position="29"/>
    </location>
</feature>
<dbReference type="Gene3D" id="1.20.140.40">
    <property type="entry name" value="Invertase/pectin methylesterase inhibitor family protein"/>
    <property type="match status" value="1"/>
</dbReference>
<dbReference type="Pfam" id="PF04043">
    <property type="entry name" value="PMEI"/>
    <property type="match status" value="1"/>
</dbReference>
<dbReference type="FunFam" id="1.20.140.40:FF:000010">
    <property type="entry name" value="Pectinesterase"/>
    <property type="match status" value="1"/>
</dbReference>
<evidence type="ECO:0000313" key="11">
    <source>
        <dbReference type="Proteomes" id="UP000008311"/>
    </source>
</evidence>